<dbReference type="SUPFAM" id="SSF53474">
    <property type="entry name" value="alpha/beta-Hydrolases"/>
    <property type="match status" value="1"/>
</dbReference>
<dbReference type="PANTHER" id="PTHR34814">
    <property type="entry name" value="NITROSOGUANIDINE RESISTANCE PROTEIN SNG1"/>
    <property type="match status" value="1"/>
</dbReference>
<evidence type="ECO:0000259" key="8">
    <source>
        <dbReference type="PROSITE" id="PS50850"/>
    </source>
</evidence>
<protein>
    <recommendedName>
        <fullName evidence="8">Major facilitator superfamily (MFS) profile domain-containing protein</fullName>
    </recommendedName>
</protein>
<reference evidence="9" key="2">
    <citation type="submission" date="2020-11" db="EMBL/GenBank/DDBJ databases">
        <title>Whole genome sequencing of Colletotrichum sp.</title>
        <authorList>
            <person name="Li H."/>
        </authorList>
    </citation>
    <scope>NUCLEOTIDE SEQUENCE</scope>
    <source>
        <strain evidence="9">CkLH20</strain>
    </source>
</reference>
<keyword evidence="3 7" id="KW-0812">Transmembrane</keyword>
<dbReference type="GO" id="GO:0016020">
    <property type="term" value="C:membrane"/>
    <property type="evidence" value="ECO:0007669"/>
    <property type="project" value="UniProtKB-SubCell"/>
</dbReference>
<gene>
    <name evidence="9" type="ORF">CkaCkLH20_05686</name>
</gene>
<feature type="transmembrane region" description="Helical" evidence="7">
    <location>
        <begin position="916"/>
        <end position="938"/>
    </location>
</feature>
<keyword evidence="10" id="KW-1185">Reference proteome</keyword>
<feature type="transmembrane region" description="Helical" evidence="7">
    <location>
        <begin position="508"/>
        <end position="527"/>
    </location>
</feature>
<organism evidence="9 10">
    <name type="scientific">Colletotrichum karsti</name>
    <dbReference type="NCBI Taxonomy" id="1095194"/>
    <lineage>
        <taxon>Eukaryota</taxon>
        <taxon>Fungi</taxon>
        <taxon>Dikarya</taxon>
        <taxon>Ascomycota</taxon>
        <taxon>Pezizomycotina</taxon>
        <taxon>Sordariomycetes</taxon>
        <taxon>Hypocreomycetidae</taxon>
        <taxon>Glomerellales</taxon>
        <taxon>Glomerellaceae</taxon>
        <taxon>Colletotrichum</taxon>
        <taxon>Colletotrichum boninense species complex</taxon>
    </lineage>
</organism>
<feature type="region of interest" description="Disordered" evidence="6">
    <location>
        <begin position="1"/>
        <end position="46"/>
    </location>
</feature>
<feature type="domain" description="Major facilitator superfamily (MFS) profile" evidence="8">
    <location>
        <begin position="410"/>
        <end position="847"/>
    </location>
</feature>
<feature type="transmembrane region" description="Helical" evidence="7">
    <location>
        <begin position="608"/>
        <end position="627"/>
    </location>
</feature>
<reference evidence="9" key="1">
    <citation type="submission" date="2020-03" db="EMBL/GenBank/DDBJ databases">
        <authorList>
            <person name="He L."/>
        </authorList>
    </citation>
    <scope>NUCLEOTIDE SEQUENCE</scope>
    <source>
        <strain evidence="9">CkLH20</strain>
    </source>
</reference>
<evidence type="ECO:0000256" key="6">
    <source>
        <dbReference type="SAM" id="MobiDB-lite"/>
    </source>
</evidence>
<dbReference type="Gene3D" id="3.40.50.1820">
    <property type="entry name" value="alpha/beta hydrolase"/>
    <property type="match status" value="1"/>
</dbReference>
<dbReference type="PANTHER" id="PTHR34814:SF1">
    <property type="entry name" value="NITROSOGUANIDINE RESISTANCE PROTEIN SNG1"/>
    <property type="match status" value="1"/>
</dbReference>
<feature type="transmembrane region" description="Helical" evidence="7">
    <location>
        <begin position="481"/>
        <end position="501"/>
    </location>
</feature>
<proteinExistence type="predicted"/>
<dbReference type="InterPro" id="IPR036259">
    <property type="entry name" value="MFS_trans_sf"/>
</dbReference>
<evidence type="ECO:0000256" key="5">
    <source>
        <dbReference type="ARBA" id="ARBA00023136"/>
    </source>
</evidence>
<dbReference type="GO" id="GO:0022857">
    <property type="term" value="F:transmembrane transporter activity"/>
    <property type="evidence" value="ECO:0007669"/>
    <property type="project" value="InterPro"/>
</dbReference>
<dbReference type="InterPro" id="IPR020846">
    <property type="entry name" value="MFS_dom"/>
</dbReference>
<feature type="transmembrane region" description="Helical" evidence="7">
    <location>
        <begin position="1168"/>
        <end position="1188"/>
    </location>
</feature>
<name>A0A9P6LL54_9PEZI</name>
<feature type="transmembrane region" description="Helical" evidence="7">
    <location>
        <begin position="764"/>
        <end position="786"/>
    </location>
</feature>
<dbReference type="OrthoDB" id="2140105at2759"/>
<dbReference type="InterPro" id="IPR053001">
    <property type="entry name" value="MNNG_permease-like"/>
</dbReference>
<feature type="transmembrane region" description="Helical" evidence="7">
    <location>
        <begin position="1126"/>
        <end position="1148"/>
    </location>
</feature>
<feature type="transmembrane region" description="Helical" evidence="7">
    <location>
        <begin position="339"/>
        <end position="360"/>
    </location>
</feature>
<keyword evidence="4 7" id="KW-1133">Transmembrane helix</keyword>
<feature type="transmembrane region" description="Helical" evidence="7">
    <location>
        <begin position="715"/>
        <end position="732"/>
    </location>
</feature>
<evidence type="ECO:0000256" key="3">
    <source>
        <dbReference type="ARBA" id="ARBA00022692"/>
    </source>
</evidence>
<accession>A0A9P6LL54</accession>
<comment type="caution">
    <text evidence="9">The sequence shown here is derived from an EMBL/GenBank/DDBJ whole genome shotgun (WGS) entry which is preliminary data.</text>
</comment>
<dbReference type="FunFam" id="1.20.1250.20:FF:000013">
    <property type="entry name" value="MFS general substrate transporter"/>
    <property type="match status" value="1"/>
</dbReference>
<dbReference type="SUPFAM" id="SSF103473">
    <property type="entry name" value="MFS general substrate transporter"/>
    <property type="match status" value="1"/>
</dbReference>
<dbReference type="RefSeq" id="XP_038746301.1">
    <property type="nucleotide sequence ID" value="XM_038888404.1"/>
</dbReference>
<comment type="subcellular location">
    <subcellularLocation>
        <location evidence="1">Membrane</location>
        <topology evidence="1">Multi-pass membrane protein</topology>
    </subcellularLocation>
</comment>
<feature type="transmembrane region" description="Helical" evidence="7">
    <location>
        <begin position="533"/>
        <end position="555"/>
    </location>
</feature>
<dbReference type="CDD" id="cd17327">
    <property type="entry name" value="MFS_FEN2_like"/>
    <property type="match status" value="1"/>
</dbReference>
<feature type="transmembrane region" description="Helical" evidence="7">
    <location>
        <begin position="676"/>
        <end position="695"/>
    </location>
</feature>
<keyword evidence="5 7" id="KW-0472">Membrane</keyword>
<dbReference type="Pfam" id="PF12051">
    <property type="entry name" value="DUF3533"/>
    <property type="match status" value="2"/>
</dbReference>
<evidence type="ECO:0000256" key="2">
    <source>
        <dbReference type="ARBA" id="ARBA00022448"/>
    </source>
</evidence>
<evidence type="ECO:0000256" key="7">
    <source>
        <dbReference type="SAM" id="Phobius"/>
    </source>
</evidence>
<dbReference type="EMBL" id="JAATWM020000016">
    <property type="protein sequence ID" value="KAF9876840.1"/>
    <property type="molecule type" value="Genomic_DNA"/>
</dbReference>
<feature type="compositionally biased region" description="Basic and acidic residues" evidence="6">
    <location>
        <begin position="22"/>
        <end position="32"/>
    </location>
</feature>
<dbReference type="FunFam" id="1.20.1250.20:FF:000018">
    <property type="entry name" value="MFS transporter permease"/>
    <property type="match status" value="1"/>
</dbReference>
<evidence type="ECO:0000256" key="4">
    <source>
        <dbReference type="ARBA" id="ARBA00022989"/>
    </source>
</evidence>
<feature type="transmembrane region" description="Helical" evidence="7">
    <location>
        <begin position="86"/>
        <end position="108"/>
    </location>
</feature>
<feature type="transmembrane region" description="Helical" evidence="7">
    <location>
        <begin position="415"/>
        <end position="433"/>
    </location>
</feature>
<dbReference type="Proteomes" id="UP000781932">
    <property type="component" value="Unassembled WGS sequence"/>
</dbReference>
<dbReference type="InterPro" id="IPR029058">
    <property type="entry name" value="AB_hydrolase_fold"/>
</dbReference>
<evidence type="ECO:0000313" key="9">
    <source>
        <dbReference type="EMBL" id="KAF9876840.1"/>
    </source>
</evidence>
<feature type="transmembrane region" description="Helical" evidence="7">
    <location>
        <begin position="1251"/>
        <end position="1269"/>
    </location>
</feature>
<dbReference type="Gene3D" id="1.20.1250.20">
    <property type="entry name" value="MFS general substrate transporter like domains"/>
    <property type="match status" value="2"/>
</dbReference>
<keyword evidence="2" id="KW-0813">Transport</keyword>
<feature type="transmembrane region" description="Helical" evidence="7">
    <location>
        <begin position="296"/>
        <end position="315"/>
    </location>
</feature>
<feature type="transmembrane region" description="Helical" evidence="7">
    <location>
        <begin position="798"/>
        <end position="819"/>
    </location>
</feature>
<feature type="transmembrane region" description="Helical" evidence="7">
    <location>
        <begin position="739"/>
        <end position="758"/>
    </location>
</feature>
<evidence type="ECO:0000256" key="1">
    <source>
        <dbReference type="ARBA" id="ARBA00004141"/>
    </source>
</evidence>
<feature type="transmembrane region" description="Helical" evidence="7">
    <location>
        <begin position="380"/>
        <end position="403"/>
    </location>
</feature>
<sequence length="1487" mass="165356">MQDNPSDETVVGDSDPPPQLGAEKETPHHDQPSGRPRAAKLNRDNTSHSVSQWAKKRLEEHENLPSQSVSWWHPHLAKLRKHTSILWIRNTFIVCLGAFLVLCLYWGIVFKIEENLPSLVCFVVDFDGKVAPFEDVTPLIGPTVTTLANETLWSAIPSIGYQIRPASEFNFDPLEVRRAVYEFKAWSAIVVHSNATSLLQNAVSTGNSSYDPTGAVQVITMSGRDSFMTYSYILPKLTTFTQQLASQFGKTWGDMIMANDSLTRENLQQAASAVNPAISPLMLDLRPFGPPAATPAATFGLSFLIVHFGFTYYLADDQKCIIPEGHPPVHYWHHVIRRWLALMAAYFFLSFAYSLLPLAFQVPLGNPPASPVEVAQNPNAFGKGSFFVFWMLHFLGMAALGFPCENMAMLMGSRWVGLWLTFWSLTNTVTGFWPPDIAPGFYRWSYAWPYHHVFLDRSNIGNARIQGMSKDINLEGFRFNWVLSIFYIVYLFVEVPSNIILKRVGPRFYLPFLVVGFGLVSLCTAFVRSYEGLAAARAFLGVFEGGAMPGLSFFLSSFYRREELLLRIGIFISSASLAGAFGGLLATGLSRVPEWGFDGMVIHTWRNIFFFEGFVTILVGLFAPLWMPMNPSTAYFLTDRERLIAVERLQREHKANADEPVNIHHAKRAVMCIHNYTCAFGFFVINITVQGISVFMPTILNDLGWTATKAQLMSVPPYVVACVTAVTIAYISDKTRQRGIYLAIFSVIAVIGFAILRFETDANIRYMAVFFVTAGAFPGGPGFLSWAMNNSAGPSVRAVTSAYVVTIGTIGGIVATWTYTFKDAPKYFVGHTINLTLKKLFREEETQFLARTKTMNDPSEDPHRAFAARPDVNDTEKDSHDGNLENGIAKHHRKPHTAVGFWDPSMRKVRAHVIRLWLQTILILIAFILGVLSLYWAVLFRAEANLRAIVVHVVDFDGQVAPYQSVQPLVGPTVIQTVQKALEKSGPSLGWTILPPSHFDNDPMAVRQAVYDWDSWAAVIVHANATAALQAAVETGDASYDPAGSLQIIVQSARDSTTYQSNIQPYITQFTEQFTQAFGKQWGQTVMSNTSLSRELLARASAAVNPGVAPLMIDLRPFKPATATPAVSIGLIYLIIMAFFSFAFFLPIHSKYIQPQGHPPLKFWQLIVWRWTATIVAYFLISLAYSLISLAFQLPLSAAPTSPTEPSPPEGATAYGRGTFPVYWMVNFAGMTALGLACENVAMLVGQPWTALWLIFWVITNVSTSFYAIDLSPGFYRWGYAWPGGTSSKRQPHGFTIQDDTDAIRNELIPFVEKCGSEGVIMILHSAGGFIGAGAMKGLSQMAYEDDGKRGGVRQIVAFTAGFLPVGFEHKPLPFMKVNEEKGIQTPVDDMAFFNDMSPEEAKPWIKKFVHHPAEGWGTPIEYAGWQEVPTDYIICESDEIIPAQMQETLASLAEAKVYRLDAGHMAQLSKTEELSQLIVKAIERMQ</sequence>
<feature type="transmembrane region" description="Helical" evidence="7">
    <location>
        <begin position="1222"/>
        <end position="1245"/>
    </location>
</feature>
<feature type="transmembrane region" description="Helical" evidence="7">
    <location>
        <begin position="564"/>
        <end position="588"/>
    </location>
</feature>
<dbReference type="PROSITE" id="PS50850">
    <property type="entry name" value="MFS"/>
    <property type="match status" value="1"/>
</dbReference>
<evidence type="ECO:0000313" key="10">
    <source>
        <dbReference type="Proteomes" id="UP000781932"/>
    </source>
</evidence>
<dbReference type="GeneID" id="62161478"/>
<dbReference type="InterPro" id="IPR022703">
    <property type="entry name" value="DUF3533"/>
</dbReference>